<reference evidence="3" key="2">
    <citation type="submission" date="2015-01" db="EMBL/GenBank/DDBJ databases">
        <title>Evolutionary Origins and Diversification of the Mycorrhizal Mutualists.</title>
        <authorList>
            <consortium name="DOE Joint Genome Institute"/>
            <consortium name="Mycorrhizal Genomics Consortium"/>
            <person name="Kohler A."/>
            <person name="Kuo A."/>
            <person name="Nagy L.G."/>
            <person name="Floudas D."/>
            <person name="Copeland A."/>
            <person name="Barry K.W."/>
            <person name="Cichocki N."/>
            <person name="Veneault-Fourrey C."/>
            <person name="LaButti K."/>
            <person name="Lindquist E.A."/>
            <person name="Lipzen A."/>
            <person name="Lundell T."/>
            <person name="Morin E."/>
            <person name="Murat C."/>
            <person name="Riley R."/>
            <person name="Ohm R."/>
            <person name="Sun H."/>
            <person name="Tunlid A."/>
            <person name="Henrissat B."/>
            <person name="Grigoriev I.V."/>
            <person name="Hibbett D.S."/>
            <person name="Martin F."/>
        </authorList>
    </citation>
    <scope>NUCLEOTIDE SEQUENCE [LARGE SCALE GENOMIC DNA]</scope>
    <source>
        <strain evidence="3">Zn</strain>
    </source>
</reference>
<protein>
    <submittedName>
        <fullName evidence="2">Uncharacterized protein</fullName>
    </submittedName>
</protein>
<dbReference type="Pfam" id="PF00106">
    <property type="entry name" value="adh_short"/>
    <property type="match status" value="1"/>
</dbReference>
<name>A0A0C3H5V6_OIDMZ</name>
<reference evidence="2 3" key="1">
    <citation type="submission" date="2014-04" db="EMBL/GenBank/DDBJ databases">
        <authorList>
            <consortium name="DOE Joint Genome Institute"/>
            <person name="Kuo A."/>
            <person name="Martino E."/>
            <person name="Perotto S."/>
            <person name="Kohler A."/>
            <person name="Nagy L.G."/>
            <person name="Floudas D."/>
            <person name="Copeland A."/>
            <person name="Barry K.W."/>
            <person name="Cichocki N."/>
            <person name="Veneault-Fourrey C."/>
            <person name="LaButti K."/>
            <person name="Lindquist E.A."/>
            <person name="Lipzen A."/>
            <person name="Lundell T."/>
            <person name="Morin E."/>
            <person name="Murat C."/>
            <person name="Sun H."/>
            <person name="Tunlid A."/>
            <person name="Henrissat B."/>
            <person name="Grigoriev I.V."/>
            <person name="Hibbett D.S."/>
            <person name="Martin F."/>
            <person name="Nordberg H.P."/>
            <person name="Cantor M.N."/>
            <person name="Hua S.X."/>
        </authorList>
    </citation>
    <scope>NUCLEOTIDE SEQUENCE [LARGE SCALE GENOMIC DNA]</scope>
    <source>
        <strain evidence="2 3">Zn</strain>
    </source>
</reference>
<dbReference type="AlphaFoldDB" id="A0A0C3H5V6"/>
<dbReference type="InterPro" id="IPR002347">
    <property type="entry name" value="SDR_fam"/>
</dbReference>
<organism evidence="2 3">
    <name type="scientific">Oidiodendron maius (strain Zn)</name>
    <dbReference type="NCBI Taxonomy" id="913774"/>
    <lineage>
        <taxon>Eukaryota</taxon>
        <taxon>Fungi</taxon>
        <taxon>Dikarya</taxon>
        <taxon>Ascomycota</taxon>
        <taxon>Pezizomycotina</taxon>
        <taxon>Leotiomycetes</taxon>
        <taxon>Leotiomycetes incertae sedis</taxon>
        <taxon>Myxotrichaceae</taxon>
        <taxon>Oidiodendron</taxon>
    </lineage>
</organism>
<keyword evidence="3" id="KW-1185">Reference proteome</keyword>
<dbReference type="InterPro" id="IPR051911">
    <property type="entry name" value="SDR_oxidoreductase"/>
</dbReference>
<dbReference type="Proteomes" id="UP000054321">
    <property type="component" value="Unassembled WGS sequence"/>
</dbReference>
<evidence type="ECO:0000313" key="2">
    <source>
        <dbReference type="EMBL" id="KIN03561.1"/>
    </source>
</evidence>
<comment type="similarity">
    <text evidence="1">Belongs to the short-chain dehydrogenases/reductases (SDR) family.</text>
</comment>
<sequence length="270" mass="29028">MSKVYLVTGCSAGLGYELSKAILLAGHKLIATSRDPSKSPDIVAEIQSLDLDSQFHELYKVYGQIDVLINNAGIAIGATVEQTEMEVARLVFETNFFGVMRLTQLVIPLMRSQGGGTIVNISSGATVNPLPMIAVYGASKNAIEGFTEALKKELAGFKIRVLLAHPGDMRTSFISRSNATEIKDEYKGTAADFVAKLLRSTIGAIDPAKAATTIVEVVDMTGELQKLIGEDYVRIPLGARVANGIKQRSKDLVHAVEVFDGISQSVDIQE</sequence>
<dbReference type="OrthoDB" id="1274115at2759"/>
<dbReference type="HOGENOM" id="CLU_010194_2_9_1"/>
<proteinExistence type="inferred from homology"/>
<dbReference type="PANTHER" id="PTHR43976:SF6">
    <property type="entry name" value="OXIDOREDUCTASE, PUTATIVE (AFU_ORTHOLOGUE AFUA_1G13950)-RELATED"/>
    <property type="match status" value="1"/>
</dbReference>
<evidence type="ECO:0000313" key="3">
    <source>
        <dbReference type="Proteomes" id="UP000054321"/>
    </source>
</evidence>
<accession>A0A0C3H5V6</accession>
<dbReference type="PANTHER" id="PTHR43976">
    <property type="entry name" value="SHORT CHAIN DEHYDROGENASE"/>
    <property type="match status" value="1"/>
</dbReference>
<dbReference type="Gene3D" id="3.40.50.720">
    <property type="entry name" value="NAD(P)-binding Rossmann-like Domain"/>
    <property type="match status" value="1"/>
</dbReference>
<dbReference type="PRINTS" id="PR00080">
    <property type="entry name" value="SDRFAMILY"/>
</dbReference>
<dbReference type="InParanoid" id="A0A0C3H5V6"/>
<gene>
    <name evidence="2" type="ORF">OIDMADRAFT_39806</name>
</gene>
<dbReference type="STRING" id="913774.A0A0C3H5V6"/>
<dbReference type="SUPFAM" id="SSF51735">
    <property type="entry name" value="NAD(P)-binding Rossmann-fold domains"/>
    <property type="match status" value="1"/>
</dbReference>
<dbReference type="PRINTS" id="PR00081">
    <property type="entry name" value="GDHRDH"/>
</dbReference>
<dbReference type="EMBL" id="KN832873">
    <property type="protein sequence ID" value="KIN03561.1"/>
    <property type="molecule type" value="Genomic_DNA"/>
</dbReference>
<dbReference type="InterPro" id="IPR036291">
    <property type="entry name" value="NAD(P)-bd_dom_sf"/>
</dbReference>
<evidence type="ECO:0000256" key="1">
    <source>
        <dbReference type="RuleBase" id="RU000363"/>
    </source>
</evidence>